<organism evidence="2 3">
    <name type="scientific">Alkalibaculum bacchi</name>
    <dbReference type="NCBI Taxonomy" id="645887"/>
    <lineage>
        <taxon>Bacteria</taxon>
        <taxon>Bacillati</taxon>
        <taxon>Bacillota</taxon>
        <taxon>Clostridia</taxon>
        <taxon>Eubacteriales</taxon>
        <taxon>Eubacteriaceae</taxon>
        <taxon>Alkalibaculum</taxon>
    </lineage>
</organism>
<dbReference type="AlphaFoldDB" id="A0A366IAI4"/>
<keyword evidence="1" id="KW-1133">Transmembrane helix</keyword>
<dbReference type="Proteomes" id="UP000253490">
    <property type="component" value="Unassembled WGS sequence"/>
</dbReference>
<gene>
    <name evidence="2" type="ORF">DES36_105128</name>
</gene>
<comment type="caution">
    <text evidence="2">The sequence shown here is derived from an EMBL/GenBank/DDBJ whole genome shotgun (WGS) entry which is preliminary data.</text>
</comment>
<sequence length="392" mass="44276">MKFIRKIMGFESRYSWVKWLRIGFAAAALLMALIFYYNFGGFAIDDGIGGLIISVIMFGVFFAPILLVIMVVSVLIGAVVGGVSSGRKQHKSLKESEATGSTEFLELDRARIKVQIASFLYFLAIGVAVLIGIAVHVYAETGLVVIYVIVAIIVFFKIGILVLKASSRYRDSFKDEIVKKRLEEVFKQVDFRPNEKIDESNIEESQLFTSYDRYNGNDYLSASCQNKRFIQSDVHLEEEYEATYTDDDGNTQTVTRYRTVFRGRLMIFDYDAISNEPVMVYSKSGSGYPFSKGIQTELDAFNRKFHVVSKDSLGALRILTPQVTEAIMLAGEKINFPISLSFINDKIYVAVAMGDSFEAAIVGDSTLSELRERVEYEIQIMVDLMEILYFRD</sequence>
<feature type="transmembrane region" description="Helical" evidence="1">
    <location>
        <begin position="51"/>
        <end position="84"/>
    </location>
</feature>
<reference evidence="2 3" key="1">
    <citation type="submission" date="2018-06" db="EMBL/GenBank/DDBJ databases">
        <title>Genomic Encyclopedia of Type Strains, Phase IV (KMG-IV): sequencing the most valuable type-strain genomes for metagenomic binning, comparative biology and taxonomic classification.</title>
        <authorList>
            <person name="Goeker M."/>
        </authorList>
    </citation>
    <scope>NUCLEOTIDE SEQUENCE [LARGE SCALE GENOMIC DNA]</scope>
    <source>
        <strain evidence="2 3">DSM 22112</strain>
    </source>
</reference>
<dbReference type="RefSeq" id="WP_113920177.1">
    <property type="nucleotide sequence ID" value="NZ_QNRX01000005.1"/>
</dbReference>
<dbReference type="OrthoDB" id="1687405at2"/>
<keyword evidence="3" id="KW-1185">Reference proteome</keyword>
<evidence type="ECO:0000256" key="1">
    <source>
        <dbReference type="SAM" id="Phobius"/>
    </source>
</evidence>
<feature type="transmembrane region" description="Helical" evidence="1">
    <location>
        <begin position="144"/>
        <end position="163"/>
    </location>
</feature>
<keyword evidence="1" id="KW-0812">Transmembrane</keyword>
<dbReference type="Pfam" id="PF11335">
    <property type="entry name" value="DUF3137"/>
    <property type="match status" value="1"/>
</dbReference>
<evidence type="ECO:0000313" key="2">
    <source>
        <dbReference type="EMBL" id="RBP66747.1"/>
    </source>
</evidence>
<keyword evidence="1" id="KW-0472">Membrane</keyword>
<dbReference type="EMBL" id="QNRX01000005">
    <property type="protein sequence ID" value="RBP66747.1"/>
    <property type="molecule type" value="Genomic_DNA"/>
</dbReference>
<proteinExistence type="predicted"/>
<evidence type="ECO:0000313" key="3">
    <source>
        <dbReference type="Proteomes" id="UP000253490"/>
    </source>
</evidence>
<protein>
    <submittedName>
        <fullName evidence="2">Uncharacterized protein DUF3137</fullName>
    </submittedName>
</protein>
<name>A0A366IAI4_9FIRM</name>
<accession>A0A366IAI4</accession>
<feature type="transmembrane region" description="Helical" evidence="1">
    <location>
        <begin position="20"/>
        <end position="39"/>
    </location>
</feature>
<dbReference type="InterPro" id="IPR021484">
    <property type="entry name" value="DUF3137"/>
</dbReference>
<feature type="transmembrane region" description="Helical" evidence="1">
    <location>
        <begin position="119"/>
        <end position="138"/>
    </location>
</feature>